<dbReference type="Proteomes" id="UP000039865">
    <property type="component" value="Unassembled WGS sequence"/>
</dbReference>
<keyword evidence="1" id="KW-0175">Coiled coil</keyword>
<dbReference type="EMBL" id="CCKQ01017848">
    <property type="protein sequence ID" value="CDW89746.1"/>
    <property type="molecule type" value="Genomic_DNA"/>
</dbReference>
<dbReference type="OrthoDB" id="436703at2759"/>
<evidence type="ECO:0000313" key="2">
    <source>
        <dbReference type="EMBL" id="CDW89746.1"/>
    </source>
</evidence>
<evidence type="ECO:0000256" key="1">
    <source>
        <dbReference type="SAM" id="Coils"/>
    </source>
</evidence>
<dbReference type="InParanoid" id="A0A078B694"/>
<keyword evidence="3" id="KW-1185">Reference proteome</keyword>
<proteinExistence type="predicted"/>
<protein>
    <submittedName>
        <fullName evidence="2">Phosphoesterase family</fullName>
    </submittedName>
</protein>
<dbReference type="AlphaFoldDB" id="A0A078B694"/>
<accession>A0A078B694</accession>
<feature type="coiled-coil region" evidence="1">
    <location>
        <begin position="48"/>
        <end position="129"/>
    </location>
</feature>
<name>A0A078B694_STYLE</name>
<sequence>MNQSLNSQFAYSSVGAGDKSNSLKGKLVQLEDMITAINDEVLYHKKEVQNMRAEKESLENVLALKAQEVRKTLTNEANRIEEELKRNLAQQRAENTKLSQQISAIKTEKTQLQKNLLALQKRIQELELQIGGEDQPK</sequence>
<organism evidence="2 3">
    <name type="scientific">Stylonychia lemnae</name>
    <name type="common">Ciliate</name>
    <dbReference type="NCBI Taxonomy" id="5949"/>
    <lineage>
        <taxon>Eukaryota</taxon>
        <taxon>Sar</taxon>
        <taxon>Alveolata</taxon>
        <taxon>Ciliophora</taxon>
        <taxon>Intramacronucleata</taxon>
        <taxon>Spirotrichea</taxon>
        <taxon>Stichotrichia</taxon>
        <taxon>Sporadotrichida</taxon>
        <taxon>Oxytrichidae</taxon>
        <taxon>Stylonychinae</taxon>
        <taxon>Stylonychia</taxon>
    </lineage>
</organism>
<gene>
    <name evidence="2" type="primary">Contig13802.g14720</name>
    <name evidence="2" type="ORF">STYLEM_18883</name>
</gene>
<evidence type="ECO:0000313" key="3">
    <source>
        <dbReference type="Proteomes" id="UP000039865"/>
    </source>
</evidence>
<reference evidence="2 3" key="1">
    <citation type="submission" date="2014-06" db="EMBL/GenBank/DDBJ databases">
        <authorList>
            <person name="Swart Estienne"/>
        </authorList>
    </citation>
    <scope>NUCLEOTIDE SEQUENCE [LARGE SCALE GENOMIC DNA]</scope>
    <source>
        <strain evidence="2 3">130c</strain>
    </source>
</reference>